<dbReference type="SMART" id="SM00421">
    <property type="entry name" value="HTH_LUXR"/>
    <property type="match status" value="1"/>
</dbReference>
<dbReference type="SUPFAM" id="SSF46894">
    <property type="entry name" value="C-terminal effector domain of the bipartite response regulators"/>
    <property type="match status" value="1"/>
</dbReference>
<dbReference type="InterPro" id="IPR036388">
    <property type="entry name" value="WH-like_DNA-bd_sf"/>
</dbReference>
<name>A0ABQ5W199_9HYPH</name>
<protein>
    <submittedName>
        <fullName evidence="2">Helix-turn-helix transcriptional regulator</fullName>
    </submittedName>
</protein>
<evidence type="ECO:0000313" key="2">
    <source>
        <dbReference type="EMBL" id="GLQ53772.1"/>
    </source>
</evidence>
<dbReference type="InterPro" id="IPR000792">
    <property type="entry name" value="Tscrpt_reg_LuxR_C"/>
</dbReference>
<dbReference type="Gene3D" id="1.10.10.10">
    <property type="entry name" value="Winged helix-like DNA-binding domain superfamily/Winged helix DNA-binding domain"/>
    <property type="match status" value="1"/>
</dbReference>
<dbReference type="RefSeq" id="WP_284339222.1">
    <property type="nucleotide sequence ID" value="NZ_BSNS01000006.1"/>
</dbReference>
<keyword evidence="3" id="KW-1185">Reference proteome</keyword>
<organism evidence="2 3">
    <name type="scientific">Devosia nitrariae</name>
    <dbReference type="NCBI Taxonomy" id="2071872"/>
    <lineage>
        <taxon>Bacteria</taxon>
        <taxon>Pseudomonadati</taxon>
        <taxon>Pseudomonadota</taxon>
        <taxon>Alphaproteobacteria</taxon>
        <taxon>Hyphomicrobiales</taxon>
        <taxon>Devosiaceae</taxon>
        <taxon>Devosia</taxon>
    </lineage>
</organism>
<gene>
    <name evidence="2" type="ORF">GCM10010862_10310</name>
</gene>
<reference evidence="3" key="1">
    <citation type="journal article" date="2019" name="Int. J. Syst. Evol. Microbiol.">
        <title>The Global Catalogue of Microorganisms (GCM) 10K type strain sequencing project: providing services to taxonomists for standard genome sequencing and annotation.</title>
        <authorList>
            <consortium name="The Broad Institute Genomics Platform"/>
            <consortium name="The Broad Institute Genome Sequencing Center for Infectious Disease"/>
            <person name="Wu L."/>
            <person name="Ma J."/>
        </authorList>
    </citation>
    <scope>NUCLEOTIDE SEQUENCE [LARGE SCALE GENOMIC DNA]</scope>
    <source>
        <strain evidence="3">NBRC 112416</strain>
    </source>
</reference>
<dbReference type="Proteomes" id="UP001156691">
    <property type="component" value="Unassembled WGS sequence"/>
</dbReference>
<dbReference type="InterPro" id="IPR016032">
    <property type="entry name" value="Sig_transdc_resp-reg_C-effctor"/>
</dbReference>
<evidence type="ECO:0000259" key="1">
    <source>
        <dbReference type="SMART" id="SM00421"/>
    </source>
</evidence>
<dbReference type="EMBL" id="BSNS01000006">
    <property type="protein sequence ID" value="GLQ53772.1"/>
    <property type="molecule type" value="Genomic_DNA"/>
</dbReference>
<evidence type="ECO:0000313" key="3">
    <source>
        <dbReference type="Proteomes" id="UP001156691"/>
    </source>
</evidence>
<sequence length="389" mass="42342">MSASAVDGVGAPDLIDVIDTFYSASLSPDRWQLALDKLGQIVPSVALCLYGYDYRANSGIGLIHSGFDPAAIARYNDYYHELNAWAPGFGRSPVGTLLTSDDFLPRDELVKTEYYNDWLRPQGNQITGWGSLLVNDSHRFLAFSTTLRAADEDKLSEPVMRLVARLIPHVDRAFRLARLLSGAELTQGVQAVVEGIGDPTFLLDRRGRIQFANAGATALTRRGSLVRIARDGRLEFTDQSAELTLEEQLRSIAARTYRGPMTTFAASSDGETASAMLSPFAPGDTGEPGLLSEFVTRPVAILVIRVTGFDLGHLLRREFGLTESEVEVALSMADGRSPQETAEVRGASVLTVRNQLKAIYGKLYVNRQSELVAKLGQMAGILPSSQTEA</sequence>
<feature type="domain" description="HTH luxR-type" evidence="1">
    <location>
        <begin position="318"/>
        <end position="375"/>
    </location>
</feature>
<proteinExistence type="predicted"/>
<comment type="caution">
    <text evidence="2">The sequence shown here is derived from an EMBL/GenBank/DDBJ whole genome shotgun (WGS) entry which is preliminary data.</text>
</comment>
<accession>A0ABQ5W199</accession>